<feature type="region of interest" description="Disordered" evidence="1">
    <location>
        <begin position="101"/>
        <end position="124"/>
    </location>
</feature>
<gene>
    <name evidence="2" type="ORF">PHYBLDRAFT_140216</name>
</gene>
<reference evidence="3" key="1">
    <citation type="submission" date="2015-06" db="EMBL/GenBank/DDBJ databases">
        <title>Expansion of signal transduction pathways in fungi by whole-genome duplication.</title>
        <authorList>
            <consortium name="DOE Joint Genome Institute"/>
            <person name="Corrochano L.M."/>
            <person name="Kuo A."/>
            <person name="Marcet-Houben M."/>
            <person name="Polaino S."/>
            <person name="Salamov A."/>
            <person name="Villalobos J.M."/>
            <person name="Alvarez M.I."/>
            <person name="Avalos J."/>
            <person name="Benito E.P."/>
            <person name="Benoit I."/>
            <person name="Burger G."/>
            <person name="Camino L.P."/>
            <person name="Canovas D."/>
            <person name="Cerda-Olmedo E."/>
            <person name="Cheng J.-F."/>
            <person name="Dominguez A."/>
            <person name="Elias M."/>
            <person name="Eslava A.P."/>
            <person name="Glaser F."/>
            <person name="Grimwood J."/>
            <person name="Gutierrez G."/>
            <person name="Heitman J."/>
            <person name="Henrissat B."/>
            <person name="Iturriaga E.A."/>
            <person name="Lang B.F."/>
            <person name="Lavin J.L."/>
            <person name="Lee S."/>
            <person name="Li W."/>
            <person name="Lindquist E."/>
            <person name="Lopez-Garcia S."/>
            <person name="Luque E.M."/>
            <person name="Marcos A.T."/>
            <person name="Martin J."/>
            <person name="McCluskey K."/>
            <person name="Medina H.R."/>
            <person name="Miralles-Duran A."/>
            <person name="Miyazaki A."/>
            <person name="Munoz-Torres E."/>
            <person name="Oguiza J.A."/>
            <person name="Ohm R."/>
            <person name="Olmedo M."/>
            <person name="Orejas M."/>
            <person name="Ortiz-Castellanos L."/>
            <person name="Pisabarro A.G."/>
            <person name="Rodriguez-Romero J."/>
            <person name="Ruiz-Herrera J."/>
            <person name="Ruiz-Vazquez R."/>
            <person name="Sanz C."/>
            <person name="Schackwitz W."/>
            <person name="Schmutz J."/>
            <person name="Shahriari M."/>
            <person name="Shelest E."/>
            <person name="Silva-Franco F."/>
            <person name="Soanes D."/>
            <person name="Syed K."/>
            <person name="Tagua V.G."/>
            <person name="Talbot N.J."/>
            <person name="Thon M."/>
            <person name="De vries R.P."/>
            <person name="Wiebenga A."/>
            <person name="Yadav J.S."/>
            <person name="Braun E.L."/>
            <person name="Baker S."/>
            <person name="Garre V."/>
            <person name="Horwitz B."/>
            <person name="Torres-Martinez S."/>
            <person name="Idnurm A."/>
            <person name="Herrera-Estrella A."/>
            <person name="Gabaldon T."/>
            <person name="Grigoriev I.V."/>
        </authorList>
    </citation>
    <scope>NUCLEOTIDE SEQUENCE [LARGE SCALE GENOMIC DNA]</scope>
    <source>
        <strain evidence="3">NRRL 1555(-)</strain>
    </source>
</reference>
<name>A0A162YEP2_PHYB8</name>
<feature type="compositionally biased region" description="Polar residues" evidence="1">
    <location>
        <begin position="101"/>
        <end position="115"/>
    </location>
</feature>
<dbReference type="EMBL" id="KV440972">
    <property type="protein sequence ID" value="OAD80215.1"/>
    <property type="molecule type" value="Genomic_DNA"/>
</dbReference>
<organism evidence="2 3">
    <name type="scientific">Phycomyces blakesleeanus (strain ATCC 8743b / DSM 1359 / FGSC 10004 / NBRC 33097 / NRRL 1555)</name>
    <dbReference type="NCBI Taxonomy" id="763407"/>
    <lineage>
        <taxon>Eukaryota</taxon>
        <taxon>Fungi</taxon>
        <taxon>Fungi incertae sedis</taxon>
        <taxon>Mucoromycota</taxon>
        <taxon>Mucoromycotina</taxon>
        <taxon>Mucoromycetes</taxon>
        <taxon>Mucorales</taxon>
        <taxon>Phycomycetaceae</taxon>
        <taxon>Phycomyces</taxon>
    </lineage>
</organism>
<protein>
    <submittedName>
        <fullName evidence="2">Uncharacterized protein</fullName>
    </submittedName>
</protein>
<proteinExistence type="predicted"/>
<evidence type="ECO:0000313" key="2">
    <source>
        <dbReference type="EMBL" id="OAD80215.1"/>
    </source>
</evidence>
<dbReference type="Proteomes" id="UP000077315">
    <property type="component" value="Unassembled WGS sequence"/>
</dbReference>
<sequence>MITKISGGVMSESSSASITIMESEFRLIRPDDDIPICFENAMDYVFAYTNFSGNVSLISAVINALIHNYCTSYIIAITQSKCRRARPRKLTAKTDTSLLNKSSGAKRQTTVTTVTMKPAQSVRK</sequence>
<evidence type="ECO:0000313" key="3">
    <source>
        <dbReference type="Proteomes" id="UP000077315"/>
    </source>
</evidence>
<accession>A0A162YEP2</accession>
<dbReference type="RefSeq" id="XP_018298255.1">
    <property type="nucleotide sequence ID" value="XM_018430354.1"/>
</dbReference>
<evidence type="ECO:0000256" key="1">
    <source>
        <dbReference type="SAM" id="MobiDB-lite"/>
    </source>
</evidence>
<dbReference type="AlphaFoldDB" id="A0A162YEP2"/>
<dbReference type="GeneID" id="28991260"/>
<dbReference type="InParanoid" id="A0A162YEP2"/>
<keyword evidence="3" id="KW-1185">Reference proteome</keyword>
<dbReference type="VEuPathDB" id="FungiDB:PHYBLDRAFT_140216"/>